<reference evidence="1" key="1">
    <citation type="submission" date="2014-11" db="EMBL/GenBank/DDBJ databases">
        <authorList>
            <person name="Amaro Gonzalez C."/>
        </authorList>
    </citation>
    <scope>NUCLEOTIDE SEQUENCE</scope>
</reference>
<accession>A0A0E9R5U7</accession>
<sequence length="31" mass="3600">MALLLHTTISINNYRDLACTTEEHRAIHCKM</sequence>
<organism evidence="1">
    <name type="scientific">Anguilla anguilla</name>
    <name type="common">European freshwater eel</name>
    <name type="synonym">Muraena anguilla</name>
    <dbReference type="NCBI Taxonomy" id="7936"/>
    <lineage>
        <taxon>Eukaryota</taxon>
        <taxon>Metazoa</taxon>
        <taxon>Chordata</taxon>
        <taxon>Craniata</taxon>
        <taxon>Vertebrata</taxon>
        <taxon>Euteleostomi</taxon>
        <taxon>Actinopterygii</taxon>
        <taxon>Neopterygii</taxon>
        <taxon>Teleostei</taxon>
        <taxon>Anguilliformes</taxon>
        <taxon>Anguillidae</taxon>
        <taxon>Anguilla</taxon>
    </lineage>
</organism>
<proteinExistence type="predicted"/>
<evidence type="ECO:0000313" key="1">
    <source>
        <dbReference type="EMBL" id="JAH24152.1"/>
    </source>
</evidence>
<dbReference type="EMBL" id="GBXM01084425">
    <property type="protein sequence ID" value="JAH24152.1"/>
    <property type="molecule type" value="Transcribed_RNA"/>
</dbReference>
<name>A0A0E9R5U7_ANGAN</name>
<dbReference type="AlphaFoldDB" id="A0A0E9R5U7"/>
<reference evidence="1" key="2">
    <citation type="journal article" date="2015" name="Fish Shellfish Immunol.">
        <title>Early steps in the European eel (Anguilla anguilla)-Vibrio vulnificus interaction in the gills: Role of the RtxA13 toxin.</title>
        <authorList>
            <person name="Callol A."/>
            <person name="Pajuelo D."/>
            <person name="Ebbesson L."/>
            <person name="Teles M."/>
            <person name="MacKenzie S."/>
            <person name="Amaro C."/>
        </authorList>
    </citation>
    <scope>NUCLEOTIDE SEQUENCE</scope>
</reference>
<protein>
    <submittedName>
        <fullName evidence="1">Uncharacterized protein</fullName>
    </submittedName>
</protein>